<proteinExistence type="predicted"/>
<dbReference type="AlphaFoldDB" id="A0AAJ0BVX6"/>
<protein>
    <submittedName>
        <fullName evidence="1">Uncharacterized protein</fullName>
    </submittedName>
</protein>
<keyword evidence="2" id="KW-1185">Reference proteome</keyword>
<dbReference type="EMBL" id="MU839015">
    <property type="protein sequence ID" value="KAK1765443.1"/>
    <property type="molecule type" value="Genomic_DNA"/>
</dbReference>
<evidence type="ECO:0000313" key="2">
    <source>
        <dbReference type="Proteomes" id="UP001244011"/>
    </source>
</evidence>
<dbReference type="Gene3D" id="3.30.420.40">
    <property type="match status" value="2"/>
</dbReference>
<comment type="caution">
    <text evidence="1">The sequence shown here is derived from an EMBL/GenBank/DDBJ whole genome shotgun (WGS) entry which is preliminary data.</text>
</comment>
<accession>A0AAJ0BVX6</accession>
<sequence length="386" mass="42615">MTVPAGWPEDARHRMRDAVVRAGMLSPNNQPTFTFLSEPEAALIALLSSGGARTAQPEEGNLVVICDCGGGTIDSIVYEVLSTSPLAVRECTLAVCRFGGAMIMDEAFLELLKTKVRASCPPQTFDRIAESEFEQFAERHLSRDLKHNYSGGSWSFPSSDGLRDEISQVFHPAMSNVLDLIRSQISTTEKVMGRVPEYVLLAGGFEGNSYLQTVLSDNIPMPTRVIWPQGSEEWTSVCRGATMHAIRKHSPHPGNNIVEIQSRIARASYGILNEVDATVTWLVQKGQNLPAHGVDLSPNQFSRVRTPNGNILSIDIYRQRSLHEQPHLLCRIKWAITNVLWTLISTLDIANTVQLEITCSAESADFAISFNGERQGPEKVTVDYGY</sequence>
<dbReference type="GeneID" id="85313795"/>
<reference evidence="1" key="1">
    <citation type="submission" date="2023-06" db="EMBL/GenBank/DDBJ databases">
        <title>Genome-scale phylogeny and comparative genomics of the fungal order Sordariales.</title>
        <authorList>
            <consortium name="Lawrence Berkeley National Laboratory"/>
            <person name="Hensen N."/>
            <person name="Bonometti L."/>
            <person name="Westerberg I."/>
            <person name="Brannstrom I.O."/>
            <person name="Guillou S."/>
            <person name="Cros-Aarteil S."/>
            <person name="Calhoun S."/>
            <person name="Haridas S."/>
            <person name="Kuo A."/>
            <person name="Mondo S."/>
            <person name="Pangilinan J."/>
            <person name="Riley R."/>
            <person name="Labutti K."/>
            <person name="Andreopoulos B."/>
            <person name="Lipzen A."/>
            <person name="Chen C."/>
            <person name="Yanf M."/>
            <person name="Daum C."/>
            <person name="Ng V."/>
            <person name="Clum A."/>
            <person name="Steindorff A."/>
            <person name="Ohm R."/>
            <person name="Martin F."/>
            <person name="Silar P."/>
            <person name="Natvig D."/>
            <person name="Lalanne C."/>
            <person name="Gautier V."/>
            <person name="Ament-Velasquez S.L."/>
            <person name="Kruys A."/>
            <person name="Hutchinson M.I."/>
            <person name="Powell A.J."/>
            <person name="Barry K."/>
            <person name="Miller A.N."/>
            <person name="Grigoriev I.V."/>
            <person name="Debuchy R."/>
            <person name="Gladieux P."/>
            <person name="Thoren M.H."/>
            <person name="Johannesson H."/>
        </authorList>
    </citation>
    <scope>NUCLEOTIDE SEQUENCE</scope>
    <source>
        <strain evidence="1">8032-3</strain>
    </source>
</reference>
<dbReference type="RefSeq" id="XP_060281656.1">
    <property type="nucleotide sequence ID" value="XM_060430608.1"/>
</dbReference>
<dbReference type="InterPro" id="IPR043129">
    <property type="entry name" value="ATPase_NBD"/>
</dbReference>
<dbReference type="Gene3D" id="3.90.640.10">
    <property type="entry name" value="Actin, Chain A, domain 4"/>
    <property type="match status" value="1"/>
</dbReference>
<gene>
    <name evidence="1" type="ORF">QBC33DRAFT_571569</name>
</gene>
<dbReference type="Proteomes" id="UP001244011">
    <property type="component" value="Unassembled WGS sequence"/>
</dbReference>
<dbReference type="PANTHER" id="PTHR14187:SF5">
    <property type="entry name" value="HEAT SHOCK 70 KDA PROTEIN 12A"/>
    <property type="match status" value="1"/>
</dbReference>
<name>A0AAJ0BVX6_9PEZI</name>
<dbReference type="CDD" id="cd10170">
    <property type="entry name" value="ASKHA_NBD_HSP70"/>
    <property type="match status" value="1"/>
</dbReference>
<evidence type="ECO:0000313" key="1">
    <source>
        <dbReference type="EMBL" id="KAK1765443.1"/>
    </source>
</evidence>
<organism evidence="1 2">
    <name type="scientific">Phialemonium atrogriseum</name>
    <dbReference type="NCBI Taxonomy" id="1093897"/>
    <lineage>
        <taxon>Eukaryota</taxon>
        <taxon>Fungi</taxon>
        <taxon>Dikarya</taxon>
        <taxon>Ascomycota</taxon>
        <taxon>Pezizomycotina</taxon>
        <taxon>Sordariomycetes</taxon>
        <taxon>Sordariomycetidae</taxon>
        <taxon>Cephalothecales</taxon>
        <taxon>Cephalothecaceae</taxon>
        <taxon>Phialemonium</taxon>
    </lineage>
</organism>
<dbReference type="SUPFAM" id="SSF53067">
    <property type="entry name" value="Actin-like ATPase domain"/>
    <property type="match status" value="1"/>
</dbReference>
<dbReference type="PANTHER" id="PTHR14187">
    <property type="entry name" value="ALPHA KINASE/ELONGATION FACTOR 2 KINASE"/>
    <property type="match status" value="1"/>
</dbReference>